<dbReference type="EMBL" id="GBRH01160546">
    <property type="protein sequence ID" value="JAE37350.1"/>
    <property type="molecule type" value="Transcribed_RNA"/>
</dbReference>
<dbReference type="AlphaFoldDB" id="A0A0A9HJK0"/>
<proteinExistence type="predicted"/>
<accession>A0A0A9HJK0</accession>
<protein>
    <submittedName>
        <fullName evidence="1">Uncharacterized protein</fullName>
    </submittedName>
</protein>
<sequence length="85" mass="9190">MVAWRTTTLPITNHPGRCSACGISWPAVDHPAVTTDSEAKVHWHPSLISQPVSLVGWCSFFDTNHRIDSVGAVTPPLPLHLSSHG</sequence>
<organism evidence="1">
    <name type="scientific">Arundo donax</name>
    <name type="common">Giant reed</name>
    <name type="synonym">Donax arundinaceus</name>
    <dbReference type="NCBI Taxonomy" id="35708"/>
    <lineage>
        <taxon>Eukaryota</taxon>
        <taxon>Viridiplantae</taxon>
        <taxon>Streptophyta</taxon>
        <taxon>Embryophyta</taxon>
        <taxon>Tracheophyta</taxon>
        <taxon>Spermatophyta</taxon>
        <taxon>Magnoliopsida</taxon>
        <taxon>Liliopsida</taxon>
        <taxon>Poales</taxon>
        <taxon>Poaceae</taxon>
        <taxon>PACMAD clade</taxon>
        <taxon>Arundinoideae</taxon>
        <taxon>Arundineae</taxon>
        <taxon>Arundo</taxon>
    </lineage>
</organism>
<evidence type="ECO:0000313" key="1">
    <source>
        <dbReference type="EMBL" id="JAE37350.1"/>
    </source>
</evidence>
<name>A0A0A9HJK0_ARUDO</name>
<reference evidence="1" key="2">
    <citation type="journal article" date="2015" name="Data Brief">
        <title>Shoot transcriptome of the giant reed, Arundo donax.</title>
        <authorList>
            <person name="Barrero R.A."/>
            <person name="Guerrero F.D."/>
            <person name="Moolhuijzen P."/>
            <person name="Goolsby J.A."/>
            <person name="Tidwell J."/>
            <person name="Bellgard S.E."/>
            <person name="Bellgard M.I."/>
        </authorList>
    </citation>
    <scope>NUCLEOTIDE SEQUENCE</scope>
    <source>
        <tissue evidence="1">Shoot tissue taken approximately 20 cm above the soil surface</tissue>
    </source>
</reference>
<reference evidence="1" key="1">
    <citation type="submission" date="2014-09" db="EMBL/GenBank/DDBJ databases">
        <authorList>
            <person name="Magalhaes I.L.F."/>
            <person name="Oliveira U."/>
            <person name="Santos F.R."/>
            <person name="Vidigal T.H.D.A."/>
            <person name="Brescovit A.D."/>
            <person name="Santos A.J."/>
        </authorList>
    </citation>
    <scope>NUCLEOTIDE SEQUENCE</scope>
    <source>
        <tissue evidence="1">Shoot tissue taken approximately 20 cm above the soil surface</tissue>
    </source>
</reference>